<organism evidence="2 3">
    <name type="scientific">Entomortierella chlamydospora</name>
    <dbReference type="NCBI Taxonomy" id="101097"/>
    <lineage>
        <taxon>Eukaryota</taxon>
        <taxon>Fungi</taxon>
        <taxon>Fungi incertae sedis</taxon>
        <taxon>Mucoromycota</taxon>
        <taxon>Mortierellomycotina</taxon>
        <taxon>Mortierellomycetes</taxon>
        <taxon>Mortierellales</taxon>
        <taxon>Mortierellaceae</taxon>
        <taxon>Entomortierella</taxon>
    </lineage>
</organism>
<reference evidence="2" key="1">
    <citation type="journal article" date="2020" name="Fungal Divers.">
        <title>Resolving the Mortierellaceae phylogeny through synthesis of multi-gene phylogenetics and phylogenomics.</title>
        <authorList>
            <person name="Vandepol N."/>
            <person name="Liber J."/>
            <person name="Desiro A."/>
            <person name="Na H."/>
            <person name="Kennedy M."/>
            <person name="Barry K."/>
            <person name="Grigoriev I.V."/>
            <person name="Miller A.N."/>
            <person name="O'Donnell K."/>
            <person name="Stajich J.E."/>
            <person name="Bonito G."/>
        </authorList>
    </citation>
    <scope>NUCLEOTIDE SEQUENCE</scope>
    <source>
        <strain evidence="2">NRRL 2769</strain>
    </source>
</reference>
<proteinExistence type="predicted"/>
<keyword evidence="3" id="KW-1185">Reference proteome</keyword>
<evidence type="ECO:0000313" key="2">
    <source>
        <dbReference type="EMBL" id="KAG0021532.1"/>
    </source>
</evidence>
<evidence type="ECO:0000256" key="1">
    <source>
        <dbReference type="SAM" id="MobiDB-lite"/>
    </source>
</evidence>
<dbReference type="AlphaFoldDB" id="A0A9P6T334"/>
<gene>
    <name evidence="2" type="ORF">BGZ80_002212</name>
</gene>
<feature type="compositionally biased region" description="Pro residues" evidence="1">
    <location>
        <begin position="110"/>
        <end position="120"/>
    </location>
</feature>
<protein>
    <submittedName>
        <fullName evidence="2">Uncharacterized protein</fullName>
    </submittedName>
</protein>
<dbReference type="EMBL" id="JAAAID010000154">
    <property type="protein sequence ID" value="KAG0021532.1"/>
    <property type="molecule type" value="Genomic_DNA"/>
</dbReference>
<evidence type="ECO:0000313" key="3">
    <source>
        <dbReference type="Proteomes" id="UP000703661"/>
    </source>
</evidence>
<name>A0A9P6T334_9FUNG</name>
<accession>A0A9P6T334</accession>
<dbReference type="Proteomes" id="UP000703661">
    <property type="component" value="Unassembled WGS sequence"/>
</dbReference>
<feature type="region of interest" description="Disordered" evidence="1">
    <location>
        <begin position="105"/>
        <end position="127"/>
    </location>
</feature>
<comment type="caution">
    <text evidence="2">The sequence shown here is derived from an EMBL/GenBank/DDBJ whole genome shotgun (WGS) entry which is preliminary data.</text>
</comment>
<sequence>MGCIDAGATEAKALGDEVKLSKDLKDIREEAISVPSKRTENSIRKILVIVTKFLHFRARMEEMSKSIDEWDNPDANELENIVSGSAHPTVRQPFGRTMAFTLKMKQSTPPLTPDPPPPRLFCPASAK</sequence>